<feature type="transmembrane region" description="Helical" evidence="1">
    <location>
        <begin position="70"/>
        <end position="90"/>
    </location>
</feature>
<evidence type="ECO:0000313" key="3">
    <source>
        <dbReference type="Proteomes" id="UP001595935"/>
    </source>
</evidence>
<protein>
    <recommendedName>
        <fullName evidence="4">Phospholipase D-like protein</fullName>
    </recommendedName>
</protein>
<feature type="transmembrane region" description="Helical" evidence="1">
    <location>
        <begin position="5"/>
        <end position="23"/>
    </location>
</feature>
<keyword evidence="1" id="KW-0812">Transmembrane</keyword>
<keyword evidence="1" id="KW-1133">Transmembrane helix</keyword>
<evidence type="ECO:0000313" key="2">
    <source>
        <dbReference type="EMBL" id="MFC4749853.1"/>
    </source>
</evidence>
<proteinExistence type="predicted"/>
<comment type="caution">
    <text evidence="2">The sequence shown here is derived from an EMBL/GenBank/DDBJ whole genome shotgun (WGS) entry which is preliminary data.</text>
</comment>
<feature type="transmembrane region" description="Helical" evidence="1">
    <location>
        <begin position="38"/>
        <end position="58"/>
    </location>
</feature>
<reference evidence="3" key="1">
    <citation type="journal article" date="2019" name="Int. J. Syst. Evol. Microbiol.">
        <title>The Global Catalogue of Microorganisms (GCM) 10K type strain sequencing project: providing services to taxonomists for standard genome sequencing and annotation.</title>
        <authorList>
            <consortium name="The Broad Institute Genomics Platform"/>
            <consortium name="The Broad Institute Genome Sequencing Center for Infectious Disease"/>
            <person name="Wu L."/>
            <person name="Ma J."/>
        </authorList>
    </citation>
    <scope>NUCLEOTIDE SEQUENCE [LARGE SCALE GENOMIC DNA]</scope>
    <source>
        <strain evidence="3">WYCCWR 13023</strain>
    </source>
</reference>
<organism evidence="2 3">
    <name type="scientific">Flavobacterium branchiicola</name>
    <dbReference type="NCBI Taxonomy" id="1114875"/>
    <lineage>
        <taxon>Bacteria</taxon>
        <taxon>Pseudomonadati</taxon>
        <taxon>Bacteroidota</taxon>
        <taxon>Flavobacteriia</taxon>
        <taxon>Flavobacteriales</taxon>
        <taxon>Flavobacteriaceae</taxon>
        <taxon>Flavobacterium</taxon>
    </lineage>
</organism>
<dbReference type="Proteomes" id="UP001595935">
    <property type="component" value="Unassembled WGS sequence"/>
</dbReference>
<evidence type="ECO:0008006" key="4">
    <source>
        <dbReference type="Google" id="ProtNLM"/>
    </source>
</evidence>
<sequence length="97" mass="11525">MRNNPFITVILLFCIEIVLYIYLDYTELIRPSSDFTDFVMPVLCFVVPVIMFLISVFVRDMKFKKEFRNFSVFLLIFSTVLFVVLSYLFALGRGYQH</sequence>
<dbReference type="EMBL" id="JBHSGV010000009">
    <property type="protein sequence ID" value="MFC4749853.1"/>
    <property type="molecule type" value="Genomic_DNA"/>
</dbReference>
<keyword evidence="3" id="KW-1185">Reference proteome</keyword>
<accession>A0ABV9PHW9</accession>
<dbReference type="RefSeq" id="WP_213259771.1">
    <property type="nucleotide sequence ID" value="NZ_JAGYWA010000009.1"/>
</dbReference>
<keyword evidence="1" id="KW-0472">Membrane</keyword>
<name>A0ABV9PHW9_9FLAO</name>
<gene>
    <name evidence="2" type="ORF">ACFO5S_20540</name>
</gene>
<evidence type="ECO:0000256" key="1">
    <source>
        <dbReference type="SAM" id="Phobius"/>
    </source>
</evidence>